<dbReference type="GO" id="GO:0000462">
    <property type="term" value="P:maturation of SSU-rRNA from tricistronic rRNA transcript (SSU-rRNA, 5.8S rRNA, LSU-rRNA)"/>
    <property type="evidence" value="ECO:0007669"/>
    <property type="project" value="TreeGrafter"/>
</dbReference>
<evidence type="ECO:0000256" key="7">
    <source>
        <dbReference type="ARBA" id="ARBA00023242"/>
    </source>
</evidence>
<name>A0A2C5Y0C1_9HYPO</name>
<evidence type="ECO:0000256" key="6">
    <source>
        <dbReference type="ARBA" id="ARBA00022552"/>
    </source>
</evidence>
<keyword evidence="6 10" id="KW-0698">rRNA processing</keyword>
<comment type="subunit">
    <text evidence="3 10">Component of the ribosomal small subunit (SSU) processome.</text>
</comment>
<dbReference type="PANTHER" id="PTHR13457">
    <property type="entry name" value="BAP28"/>
    <property type="match status" value="1"/>
</dbReference>
<sequence>MASTLASQLAQIAAKSKATLNTKAQKATHSKSLIWEPKAAACQSYHTLYTTCYSGFEELCQLDARFLHFQSTIFSQASQDQDRNQLSSAENAELDRQIDSFLRLAGSRLRLMPAIKAIEWLIRRFRIHENNTTILLMTFLPYHSIPTFATLMSILPPQIPHEFRFLNPYIRSLRCPPRSILVHEAVHHPQFLSAVSEYTLESCRKQSQYSALITFWGGLITEALNGIIDRTRSGRATVQSENIQALIHRIGPILGESLVMKKIPSIQIASYMALAVFVSKAQLDDVAVTAFMEQTVHGWTQETVRPGLICLAIMAQFRSAKQMSNKVTKALMKISNIGALLVEIGQGRRIDKLANGLCLALIDRLTKKSDSRGLGTILAVLESQILEEKQIAVMFKSLLVTALKLDDDNDEAGKLRRDLGSALITLSQSSGKSGDIIQSVIEKTDFDIEKLEMKLDLSFRQRKLPDAAESSHSDMASKPLDKAEGKQDLLAAVDELSNHKESLATCLQTRDSDLFDEFSHVFFTIVSEQSNSSEASDKFERSSKMRRRSAAKDCTYCSFFIRIWCGPYPALARMAAINLVKERLKSEDDGTVDFQALIPYCLTALSDASKRVRQAAGDLVTVLAGRYTPSNKVASMTIWGTRALYGKKKDFTSMDSMIAAKMICLQILPNIEECIMDPNHIFTVVRSIIQHGKYQAFDAALDKKDHLSQPARLAVLKSLGSHAAATPFLLVKDRLLKGINEARGVGSTSRTQVLLPVLQWWTGLTEDETMSLCQLERIDRKELDLRLVDVVVANDAAGLEYLLEILKDGSKREKDSLMEAIFCRLRKMWQDMKSEVQFMVAKQLLDMSQEQTAENGFESIVPAEAADMLRGVKLTTDTLSFFLESMRTATKMIGEPLLEDKKSSSAAANKVTPETSQALRRFTFVLQLVEESDPVTHPELLDGLFTALSELQQYKTLASSELGYLENLILRSLLAIMPAYKGDKPLKTTSSGGYGDLLVNCIQSSSSPVVQNSALLLVADLAATAPNLVLHSVMPIFTFMGASVLRQSDDYSAHVVFQTIKEVIPPLIKSLRQGNKSTVAGASDILLSFATAYAHMPAHRRLGLFITLVETLGAREFLFALVGMMVDKYDTSDALLQFVVEVMSHVDIETQLDTLAKLVDLIADLLKPKPGISLAIFGIGKQDQKEEVDKVALRQLSALPYLLSSKALKGEFEKLADQDDMEASEVRTLYSALLEKILLLADRVKDNQALHVKCGVTLSHLLNLLSIGEFIKAVESLLDRQEMGLRHKVLRALEVRVATEDKTDARARQVLLAFLPQLTAAIRDSSSIWDKHTAVTCVDKIAEKYGKMDVEVVVAAAETIAGESCLGQEERRLRVMAILCLTSLVDVLQDAIVPVLPIAIPKAMTYLERSLEGAKVDEDLQSACFGFLSSLAQHVGYMLSSYTDRLLKVCNQSAEAQLSDDANASRAGCLGILAKRLDAHDMLTSLKGNWEHAVALGLSAVSENLDMLGMVIDKQPKSKIAKFAPLLCSILLEAFDMRRQLHNAGRRDESTMRRLVKVETSTSEKALKMVYKLNDAAFRPIFVEMMEWTGTGAADKQRQSRIDRKWPMYGFFLTFFQQLKSIVSSYASYIVDDAVKILGSADMADAEEKALWRRVLKTLATCFEHDQDEFWQAPAHFEAVASSVADQLLRASAVDVMEEVVPAVVELAAAADSPKHQRELNGRLMGHLKSEQRGVRLAAVKCQQALTDRLGEEWLSMLHEMLPRISELQEDDDEEVEKETHRWIVKIEGVLGESLDAMLQ</sequence>
<dbReference type="OrthoDB" id="31183at2759"/>
<dbReference type="InterPro" id="IPR012954">
    <property type="entry name" value="BP28_C_dom"/>
</dbReference>
<dbReference type="GO" id="GO:0032040">
    <property type="term" value="C:small-subunit processome"/>
    <property type="evidence" value="ECO:0007669"/>
    <property type="project" value="TreeGrafter"/>
</dbReference>
<dbReference type="InterPro" id="IPR016024">
    <property type="entry name" value="ARM-type_fold"/>
</dbReference>
<evidence type="ECO:0000259" key="11">
    <source>
        <dbReference type="SMART" id="SM01036"/>
    </source>
</evidence>
<evidence type="ECO:0000256" key="10">
    <source>
        <dbReference type="RuleBase" id="RU367065"/>
    </source>
</evidence>
<dbReference type="InterPro" id="IPR022125">
    <property type="entry name" value="U3snoRNP10_N"/>
</dbReference>
<feature type="domain" description="BP28 C-terminal" evidence="11">
    <location>
        <begin position="1517"/>
        <end position="1670"/>
    </location>
</feature>
<dbReference type="Gene3D" id="1.25.10.10">
    <property type="entry name" value="Leucine-rich Repeat Variant"/>
    <property type="match status" value="2"/>
</dbReference>
<dbReference type="PANTHER" id="PTHR13457:SF1">
    <property type="entry name" value="HEAT REPEAT-CONTAINING PROTEIN 1"/>
    <property type="match status" value="1"/>
</dbReference>
<dbReference type="InterPro" id="IPR056473">
    <property type="entry name" value="HEAT_Utp10/HEAT1"/>
</dbReference>
<dbReference type="SMART" id="SM01036">
    <property type="entry name" value="BP28CT"/>
    <property type="match status" value="1"/>
</dbReference>
<dbReference type="GO" id="GO:0045943">
    <property type="term" value="P:positive regulation of transcription by RNA polymerase I"/>
    <property type="evidence" value="ECO:0007669"/>
    <property type="project" value="TreeGrafter"/>
</dbReference>
<keyword evidence="5 10" id="KW-0690">Ribosome biogenesis</keyword>
<comment type="function">
    <text evidence="9">Involved in nucleolar processing of pre-18S ribosomal RNA. Involved in ribosome biosynthesis.</text>
</comment>
<keyword evidence="7 10" id="KW-0539">Nucleus</keyword>
<evidence type="ECO:0000256" key="8">
    <source>
        <dbReference type="ARBA" id="ARBA00023274"/>
    </source>
</evidence>
<dbReference type="InterPro" id="IPR011989">
    <property type="entry name" value="ARM-like"/>
</dbReference>
<evidence type="ECO:0000256" key="5">
    <source>
        <dbReference type="ARBA" id="ARBA00022517"/>
    </source>
</evidence>
<keyword evidence="8 10" id="KW-0687">Ribonucleoprotein</keyword>
<evidence type="ECO:0000256" key="9">
    <source>
        <dbReference type="ARBA" id="ARBA00025076"/>
    </source>
</evidence>
<dbReference type="Pfam" id="PF12397">
    <property type="entry name" value="U3snoRNP10"/>
    <property type="match status" value="1"/>
</dbReference>
<comment type="similarity">
    <text evidence="2 10">Belongs to the HEATR1/UTP10 family.</text>
</comment>
<evidence type="ECO:0000256" key="2">
    <source>
        <dbReference type="ARBA" id="ARBA00010559"/>
    </source>
</evidence>
<dbReference type="EMBL" id="NJET01000116">
    <property type="protein sequence ID" value="PHH61103.1"/>
    <property type="molecule type" value="Genomic_DNA"/>
</dbReference>
<accession>A0A2C5Y0C1</accession>
<dbReference type="InterPro" id="IPR040191">
    <property type="entry name" value="UTP10"/>
</dbReference>
<dbReference type="GO" id="GO:0030515">
    <property type="term" value="F:snoRNA binding"/>
    <property type="evidence" value="ECO:0007669"/>
    <property type="project" value="TreeGrafter"/>
</dbReference>
<keyword evidence="13" id="KW-1185">Reference proteome</keyword>
<dbReference type="Pfam" id="PF23243">
    <property type="entry name" value="HEAT_HEATR1"/>
    <property type="match status" value="1"/>
</dbReference>
<evidence type="ECO:0000313" key="13">
    <source>
        <dbReference type="Proteomes" id="UP000226192"/>
    </source>
</evidence>
<evidence type="ECO:0000256" key="3">
    <source>
        <dbReference type="ARBA" id="ARBA00011399"/>
    </source>
</evidence>
<evidence type="ECO:0000256" key="4">
    <source>
        <dbReference type="ARBA" id="ARBA00015399"/>
    </source>
</evidence>
<proteinExistence type="inferred from homology"/>
<dbReference type="Proteomes" id="UP000226192">
    <property type="component" value="Unassembled WGS sequence"/>
</dbReference>
<evidence type="ECO:0000256" key="1">
    <source>
        <dbReference type="ARBA" id="ARBA00004604"/>
    </source>
</evidence>
<gene>
    <name evidence="12" type="ORF">CDD81_765</name>
</gene>
<protein>
    <recommendedName>
        <fullName evidence="4 10">U3 small nucleolar RNA-associated protein 10</fullName>
    </recommendedName>
</protein>
<dbReference type="SUPFAM" id="SSF48371">
    <property type="entry name" value="ARM repeat"/>
    <property type="match status" value="2"/>
</dbReference>
<comment type="subcellular location">
    <subcellularLocation>
        <location evidence="1 10">Nucleus</location>
        <location evidence="1 10">Nucleolus</location>
    </subcellularLocation>
</comment>
<evidence type="ECO:0000313" key="12">
    <source>
        <dbReference type="EMBL" id="PHH61103.1"/>
    </source>
</evidence>
<dbReference type="Pfam" id="PF08146">
    <property type="entry name" value="BP28CT"/>
    <property type="match status" value="1"/>
</dbReference>
<comment type="caution">
    <text evidence="12">The sequence shown here is derived from an EMBL/GenBank/DDBJ whole genome shotgun (WGS) entry which is preliminary data.</text>
</comment>
<dbReference type="GO" id="GO:0030686">
    <property type="term" value="C:90S preribosome"/>
    <property type="evidence" value="ECO:0007669"/>
    <property type="project" value="TreeGrafter"/>
</dbReference>
<reference evidence="12 13" key="1">
    <citation type="submission" date="2017-06" db="EMBL/GenBank/DDBJ databases">
        <title>Ant-infecting Ophiocordyceps genomes reveal a high diversity of potential behavioral manipulation genes and a possible major role for enterotoxins.</title>
        <authorList>
            <person name="De Bekker C."/>
            <person name="Evans H.C."/>
            <person name="Brachmann A."/>
            <person name="Hughes D.P."/>
        </authorList>
    </citation>
    <scope>NUCLEOTIDE SEQUENCE [LARGE SCALE GENOMIC DNA]</scope>
    <source>
        <strain evidence="12 13">Map64</strain>
    </source>
</reference>
<dbReference type="GO" id="GO:0034455">
    <property type="term" value="C:t-UTP complex"/>
    <property type="evidence" value="ECO:0007669"/>
    <property type="project" value="TreeGrafter"/>
</dbReference>
<dbReference type="STRING" id="1399860.A0A2C5Y0C1"/>
<organism evidence="12 13">
    <name type="scientific">Ophiocordyceps australis</name>
    <dbReference type="NCBI Taxonomy" id="1399860"/>
    <lineage>
        <taxon>Eukaryota</taxon>
        <taxon>Fungi</taxon>
        <taxon>Dikarya</taxon>
        <taxon>Ascomycota</taxon>
        <taxon>Pezizomycotina</taxon>
        <taxon>Sordariomycetes</taxon>
        <taxon>Hypocreomycetidae</taxon>
        <taxon>Hypocreales</taxon>
        <taxon>Ophiocordycipitaceae</taxon>
        <taxon>Ophiocordyceps</taxon>
    </lineage>
</organism>